<accession>A0ABR0F381</accession>
<evidence type="ECO:0000256" key="1">
    <source>
        <dbReference type="SAM" id="SignalP"/>
    </source>
</evidence>
<organism evidence="2 3">
    <name type="scientific">Zasmidium cellare</name>
    <name type="common">Wine cellar mold</name>
    <name type="synonym">Racodium cellare</name>
    <dbReference type="NCBI Taxonomy" id="395010"/>
    <lineage>
        <taxon>Eukaryota</taxon>
        <taxon>Fungi</taxon>
        <taxon>Dikarya</taxon>
        <taxon>Ascomycota</taxon>
        <taxon>Pezizomycotina</taxon>
        <taxon>Dothideomycetes</taxon>
        <taxon>Dothideomycetidae</taxon>
        <taxon>Mycosphaerellales</taxon>
        <taxon>Mycosphaerellaceae</taxon>
        <taxon>Zasmidium</taxon>
    </lineage>
</organism>
<evidence type="ECO:0000313" key="3">
    <source>
        <dbReference type="Proteomes" id="UP001305779"/>
    </source>
</evidence>
<feature type="signal peptide" evidence="1">
    <location>
        <begin position="1"/>
        <end position="18"/>
    </location>
</feature>
<feature type="chain" id="PRO_5046104508" evidence="1">
    <location>
        <begin position="19"/>
        <end position="218"/>
    </location>
</feature>
<keyword evidence="3" id="KW-1185">Reference proteome</keyword>
<comment type="caution">
    <text evidence="2">The sequence shown here is derived from an EMBL/GenBank/DDBJ whole genome shotgun (WGS) entry which is preliminary data.</text>
</comment>
<dbReference type="EMBL" id="JAXOVC010000001">
    <property type="protein sequence ID" value="KAK4507733.1"/>
    <property type="molecule type" value="Genomic_DNA"/>
</dbReference>
<reference evidence="2 3" key="1">
    <citation type="journal article" date="2023" name="G3 (Bethesda)">
        <title>A chromosome-level genome assembly of Zasmidium syzygii isolated from banana leaves.</title>
        <authorList>
            <person name="van Westerhoven A.C."/>
            <person name="Mehrabi R."/>
            <person name="Talebi R."/>
            <person name="Steentjes M.B.F."/>
            <person name="Corcolon B."/>
            <person name="Chong P.A."/>
            <person name="Kema G.H.J."/>
            <person name="Seidl M.F."/>
        </authorList>
    </citation>
    <scope>NUCLEOTIDE SEQUENCE [LARGE SCALE GENOMIC DNA]</scope>
    <source>
        <strain evidence="2 3">P124</strain>
    </source>
</reference>
<proteinExistence type="predicted"/>
<sequence>MLPSTLLPLLSLTATTLASPFKRNTTGGTITAQNLIDLAPSTATCDTTAQFGDECRTASIAAPAIAQSFTDYTVTSFGAQAALVSIMLFESGDFKYSRNHFPAPGRPGQGTRNMQSADFNALYAEDLAAKGTCGLTTAKVEAAKAEGPDAVLALVNTDRLGFASAAWFLRTQCTPAIEEGLAAATEDGYNAYLTECIGTTSTEDRIEGWKAVVALKEW</sequence>
<keyword evidence="1" id="KW-0732">Signal</keyword>
<evidence type="ECO:0000313" key="2">
    <source>
        <dbReference type="EMBL" id="KAK4507733.1"/>
    </source>
</evidence>
<protein>
    <submittedName>
        <fullName evidence="2">Uncharacterized protein</fullName>
    </submittedName>
</protein>
<gene>
    <name evidence="2" type="ORF">PRZ48_001468</name>
</gene>
<dbReference type="Proteomes" id="UP001305779">
    <property type="component" value="Unassembled WGS sequence"/>
</dbReference>
<name>A0ABR0F381_ZASCE</name>